<name>A0A517WYM7_9PLAN</name>
<evidence type="ECO:0000313" key="2">
    <source>
        <dbReference type="Proteomes" id="UP000318384"/>
    </source>
</evidence>
<dbReference type="EMBL" id="CP037422">
    <property type="protein sequence ID" value="QDU10359.1"/>
    <property type="molecule type" value="Genomic_DNA"/>
</dbReference>
<accession>A0A517WYM7</accession>
<dbReference type="RefSeq" id="WP_145177933.1">
    <property type="nucleotide sequence ID" value="NZ_CP037422.1"/>
</dbReference>
<organism evidence="1 2">
    <name type="scientific">Gimesia aquarii</name>
    <dbReference type="NCBI Taxonomy" id="2527964"/>
    <lineage>
        <taxon>Bacteria</taxon>
        <taxon>Pseudomonadati</taxon>
        <taxon>Planctomycetota</taxon>
        <taxon>Planctomycetia</taxon>
        <taxon>Planctomycetales</taxon>
        <taxon>Planctomycetaceae</taxon>
        <taxon>Gimesia</taxon>
    </lineage>
</organism>
<gene>
    <name evidence="1" type="ORF">V202x_37580</name>
</gene>
<dbReference type="AlphaFoldDB" id="A0A517WYM7"/>
<reference evidence="1 2" key="1">
    <citation type="submission" date="2019-03" db="EMBL/GenBank/DDBJ databases">
        <title>Deep-cultivation of Planctomycetes and their phenomic and genomic characterization uncovers novel biology.</title>
        <authorList>
            <person name="Wiegand S."/>
            <person name="Jogler M."/>
            <person name="Boedeker C."/>
            <person name="Pinto D."/>
            <person name="Vollmers J."/>
            <person name="Rivas-Marin E."/>
            <person name="Kohn T."/>
            <person name="Peeters S.H."/>
            <person name="Heuer A."/>
            <person name="Rast P."/>
            <person name="Oberbeckmann S."/>
            <person name="Bunk B."/>
            <person name="Jeske O."/>
            <person name="Meyerdierks A."/>
            <person name="Storesund J.E."/>
            <person name="Kallscheuer N."/>
            <person name="Luecker S."/>
            <person name="Lage O.M."/>
            <person name="Pohl T."/>
            <person name="Merkel B.J."/>
            <person name="Hornburger P."/>
            <person name="Mueller R.-W."/>
            <person name="Bruemmer F."/>
            <person name="Labrenz M."/>
            <person name="Spormann A.M."/>
            <person name="Op den Camp H."/>
            <person name="Overmann J."/>
            <person name="Amann R."/>
            <person name="Jetten M.S.M."/>
            <person name="Mascher T."/>
            <person name="Medema M.H."/>
            <person name="Devos D.P."/>
            <person name="Kaster A.-K."/>
            <person name="Ovreas L."/>
            <person name="Rohde M."/>
            <person name="Galperin M.Y."/>
            <person name="Jogler C."/>
        </authorList>
    </citation>
    <scope>NUCLEOTIDE SEQUENCE [LARGE SCALE GENOMIC DNA]</scope>
    <source>
        <strain evidence="1 2">V202</strain>
    </source>
</reference>
<protein>
    <submittedName>
        <fullName evidence="1">Uncharacterized protein</fullName>
    </submittedName>
</protein>
<proteinExistence type="predicted"/>
<keyword evidence="2" id="KW-1185">Reference proteome</keyword>
<evidence type="ECO:0000313" key="1">
    <source>
        <dbReference type="EMBL" id="QDU10359.1"/>
    </source>
</evidence>
<sequence>MAFQFEVISGEISFPIFSTYFQLDTAAPLTKLLTSASRARVKNFWMLNLYSPADVITIKPARLSKNFVGKLETGFQFSLLFVLNLTLAEHNSAIHWSRKYQLRDIKAHKSNLTNLRHLQR</sequence>
<dbReference type="Proteomes" id="UP000318384">
    <property type="component" value="Chromosome"/>
</dbReference>